<gene>
    <name evidence="1" type="ORF">B9Q03_00025</name>
</gene>
<reference evidence="1 2" key="1">
    <citation type="submission" date="2017-04" db="EMBL/GenBank/DDBJ databases">
        <title>Novel microbial lineages endemic to geothermal iron-oxide mats fill important gaps in the evolutionary history of Archaea.</title>
        <authorList>
            <person name="Jay Z.J."/>
            <person name="Beam J.P."/>
            <person name="Dlakic M."/>
            <person name="Rusch D.B."/>
            <person name="Kozubal M.A."/>
            <person name="Inskeep W.P."/>
        </authorList>
    </citation>
    <scope>NUCLEOTIDE SEQUENCE [LARGE SCALE GENOMIC DNA]</scope>
    <source>
        <strain evidence="1">OSP_D</strain>
    </source>
</reference>
<organism evidence="1 2">
    <name type="scientific">Candidatus Marsarchaeota G2 archaeon OSP_D</name>
    <dbReference type="NCBI Taxonomy" id="1978157"/>
    <lineage>
        <taxon>Archaea</taxon>
        <taxon>Candidatus Marsarchaeota</taxon>
        <taxon>Candidatus Marsarchaeota group 2</taxon>
    </lineage>
</organism>
<dbReference type="EMBL" id="NEXE01000001">
    <property type="protein sequence ID" value="PSN92613.1"/>
    <property type="molecule type" value="Genomic_DNA"/>
</dbReference>
<sequence>MIHGTLDPMSQLNFGRLEKNTTYLIVGPRGTGKTLFCMLAAMSFALKDWRSLYLTTQSDLSFKLAENLIENHRLPIKILDNVIFVRPTNRNVEPRIPKLIEATRPSIFIFDEVIWGYGSYVMENIELAVYRSRLLSNMLAEIHSLRENVGFTTIYTADTQQGGRVLASKVLDYFSDIVVEFIKQRGYQGSYRAVLRSNKLRPKSYSYTIDKLGFHIGENN</sequence>
<evidence type="ECO:0000313" key="1">
    <source>
        <dbReference type="EMBL" id="PSN92613.1"/>
    </source>
</evidence>
<dbReference type="InterPro" id="IPR027417">
    <property type="entry name" value="P-loop_NTPase"/>
</dbReference>
<evidence type="ECO:0000313" key="2">
    <source>
        <dbReference type="Proteomes" id="UP000240322"/>
    </source>
</evidence>
<comment type="caution">
    <text evidence="1">The sequence shown here is derived from an EMBL/GenBank/DDBJ whole genome shotgun (WGS) entry which is preliminary data.</text>
</comment>
<accession>A0A2R6B200</accession>
<dbReference type="Proteomes" id="UP000240322">
    <property type="component" value="Unassembled WGS sequence"/>
</dbReference>
<dbReference type="Gene3D" id="3.40.50.300">
    <property type="entry name" value="P-loop containing nucleotide triphosphate hydrolases"/>
    <property type="match status" value="1"/>
</dbReference>
<proteinExistence type="predicted"/>
<evidence type="ECO:0008006" key="3">
    <source>
        <dbReference type="Google" id="ProtNLM"/>
    </source>
</evidence>
<name>A0A2R6B200_9ARCH</name>
<dbReference type="SUPFAM" id="SSF52540">
    <property type="entry name" value="P-loop containing nucleoside triphosphate hydrolases"/>
    <property type="match status" value="1"/>
</dbReference>
<dbReference type="AlphaFoldDB" id="A0A2R6B200"/>
<protein>
    <recommendedName>
        <fullName evidence="3">AAA+ ATPase domain-containing protein</fullName>
    </recommendedName>
</protein>